<dbReference type="Proteomes" id="UP001227230">
    <property type="component" value="Chromosome 17"/>
</dbReference>
<organism evidence="4 5">
    <name type="scientific">Vitis vinifera</name>
    <name type="common">Grape</name>
    <dbReference type="NCBI Taxonomy" id="29760"/>
    <lineage>
        <taxon>Eukaryota</taxon>
        <taxon>Viridiplantae</taxon>
        <taxon>Streptophyta</taxon>
        <taxon>Embryophyta</taxon>
        <taxon>Tracheophyta</taxon>
        <taxon>Spermatophyta</taxon>
        <taxon>Magnoliopsida</taxon>
        <taxon>eudicotyledons</taxon>
        <taxon>Gunneridae</taxon>
        <taxon>Pentapetalae</taxon>
        <taxon>rosids</taxon>
        <taxon>Vitales</taxon>
        <taxon>Vitaceae</taxon>
        <taxon>Viteae</taxon>
        <taxon>Vitis</taxon>
    </lineage>
</organism>
<keyword evidence="5" id="KW-1185">Reference proteome</keyword>
<accession>A0ABY9DP92</accession>
<protein>
    <recommendedName>
        <fullName evidence="3">Non-haem dioxygenase N-terminal domain-containing protein</fullName>
    </recommendedName>
</protein>
<evidence type="ECO:0000256" key="1">
    <source>
        <dbReference type="ARBA" id="ARBA00022723"/>
    </source>
</evidence>
<dbReference type="InterPro" id="IPR027443">
    <property type="entry name" value="IPNS-like_sf"/>
</dbReference>
<dbReference type="Gene3D" id="2.60.120.330">
    <property type="entry name" value="B-lactam Antibiotic, Isopenicillin N Synthase, Chain"/>
    <property type="match status" value="1"/>
</dbReference>
<name>A0ABY9DP92_VITVI</name>
<dbReference type="SUPFAM" id="SSF51197">
    <property type="entry name" value="Clavaminate synthase-like"/>
    <property type="match status" value="1"/>
</dbReference>
<dbReference type="EMBL" id="CP126664">
    <property type="protein sequence ID" value="WKA08874.1"/>
    <property type="molecule type" value="Genomic_DNA"/>
</dbReference>
<gene>
    <name evidence="4" type="ORF">VitviT2T_026558</name>
</gene>
<evidence type="ECO:0000313" key="4">
    <source>
        <dbReference type="EMBL" id="WKA08874.1"/>
    </source>
</evidence>
<evidence type="ECO:0000256" key="2">
    <source>
        <dbReference type="ARBA" id="ARBA00023004"/>
    </source>
</evidence>
<reference evidence="4 5" key="1">
    <citation type="journal article" date="2023" name="Hortic Res">
        <title>The complete reference genome for grapevine (Vitis vinifera L.) genetics and breeding.</title>
        <authorList>
            <person name="Shi X."/>
            <person name="Cao S."/>
            <person name="Wang X."/>
            <person name="Huang S."/>
            <person name="Wang Y."/>
            <person name="Liu Z."/>
            <person name="Liu W."/>
            <person name="Leng X."/>
            <person name="Peng Y."/>
            <person name="Wang N."/>
            <person name="Wang Y."/>
            <person name="Ma Z."/>
            <person name="Xu X."/>
            <person name="Zhang F."/>
            <person name="Xue H."/>
            <person name="Zhong H."/>
            <person name="Wang Y."/>
            <person name="Zhang K."/>
            <person name="Velt A."/>
            <person name="Avia K."/>
            <person name="Holtgrawe D."/>
            <person name="Grimplet J."/>
            <person name="Matus J.T."/>
            <person name="Ware D."/>
            <person name="Wu X."/>
            <person name="Wang H."/>
            <person name="Liu C."/>
            <person name="Fang Y."/>
            <person name="Rustenholz C."/>
            <person name="Cheng Z."/>
            <person name="Xiao H."/>
            <person name="Zhou Y."/>
        </authorList>
    </citation>
    <scope>NUCLEOTIDE SEQUENCE [LARGE SCALE GENOMIC DNA]</scope>
    <source>
        <strain evidence="5">cv. Pinot noir / PN40024</strain>
        <tissue evidence="4">Leaf</tissue>
    </source>
</reference>
<keyword evidence="2" id="KW-0408">Iron</keyword>
<evidence type="ECO:0000259" key="3">
    <source>
        <dbReference type="Pfam" id="PF14226"/>
    </source>
</evidence>
<feature type="domain" description="Non-haem dioxygenase N-terminal" evidence="3">
    <location>
        <begin position="56"/>
        <end position="125"/>
    </location>
</feature>
<dbReference type="InterPro" id="IPR026992">
    <property type="entry name" value="DIOX_N"/>
</dbReference>
<proteinExistence type="predicted"/>
<evidence type="ECO:0000313" key="5">
    <source>
        <dbReference type="Proteomes" id="UP001227230"/>
    </source>
</evidence>
<dbReference type="Pfam" id="PF14226">
    <property type="entry name" value="DIOX_N"/>
    <property type="match status" value="1"/>
</dbReference>
<sequence>MLLSLAATKGIRGVKHLCENDILKVPKSYILPIFERPNSDNGGPNAAELNLMLLLINVIELQGSNRPQVLKSLSNACEKYGGAVSGLMQFVNHRIPSDIISIMIDVSQMFFNLPMEDRAKYISADSPTKPSTCFLH</sequence>
<keyword evidence="1" id="KW-0479">Metal-binding</keyword>